<feature type="domain" description="CH-like" evidence="1">
    <location>
        <begin position="9"/>
        <end position="88"/>
    </location>
</feature>
<dbReference type="PANTHER" id="PTHR14919">
    <property type="entry name" value="KPL2-RELATED"/>
    <property type="match status" value="1"/>
</dbReference>
<dbReference type="EMBL" id="MTYJ01000006">
    <property type="protein sequence ID" value="OQV24565.1"/>
    <property type="molecule type" value="Genomic_DNA"/>
</dbReference>
<keyword evidence="3" id="KW-1185">Reference proteome</keyword>
<comment type="caution">
    <text evidence="2">The sequence shown here is derived from an EMBL/GenBank/DDBJ whole genome shotgun (WGS) entry which is preliminary data.</text>
</comment>
<dbReference type="InterPro" id="IPR010441">
    <property type="entry name" value="CH_2"/>
</dbReference>
<dbReference type="InterPro" id="IPR036872">
    <property type="entry name" value="CH_dom_sf"/>
</dbReference>
<evidence type="ECO:0000259" key="1">
    <source>
        <dbReference type="Pfam" id="PF06294"/>
    </source>
</evidence>
<sequence length="92" mass="10557">MARELKKILNQRIGLSAVIDEISFEEKFANGFLLGEILSKFGLQPDFAFFQDLQDEETKIRNFARIIAALEDVDMILPFPDVQKIMQACLHI</sequence>
<dbReference type="GO" id="GO:0005737">
    <property type="term" value="C:cytoplasm"/>
    <property type="evidence" value="ECO:0007669"/>
    <property type="project" value="UniProtKB-ARBA"/>
</dbReference>
<protein>
    <recommendedName>
        <fullName evidence="1">CH-like domain-containing protein</fullName>
    </recommendedName>
</protein>
<name>A0A1W0XAL0_HYPEX</name>
<proteinExistence type="predicted"/>
<organism evidence="2 3">
    <name type="scientific">Hypsibius exemplaris</name>
    <name type="common">Freshwater tardigrade</name>
    <dbReference type="NCBI Taxonomy" id="2072580"/>
    <lineage>
        <taxon>Eukaryota</taxon>
        <taxon>Metazoa</taxon>
        <taxon>Ecdysozoa</taxon>
        <taxon>Tardigrada</taxon>
        <taxon>Eutardigrada</taxon>
        <taxon>Parachela</taxon>
        <taxon>Hypsibioidea</taxon>
        <taxon>Hypsibiidae</taxon>
        <taxon>Hypsibius</taxon>
    </lineage>
</organism>
<reference evidence="3" key="1">
    <citation type="submission" date="2017-01" db="EMBL/GenBank/DDBJ databases">
        <title>Comparative genomics of anhydrobiosis in the tardigrade Hypsibius dujardini.</title>
        <authorList>
            <person name="Yoshida Y."/>
            <person name="Koutsovoulos G."/>
            <person name="Laetsch D."/>
            <person name="Stevens L."/>
            <person name="Kumar S."/>
            <person name="Horikawa D."/>
            <person name="Ishino K."/>
            <person name="Komine S."/>
            <person name="Tomita M."/>
            <person name="Blaxter M."/>
            <person name="Arakawa K."/>
        </authorList>
    </citation>
    <scope>NUCLEOTIDE SEQUENCE [LARGE SCALE GENOMIC DNA]</scope>
    <source>
        <strain evidence="3">Z151</strain>
    </source>
</reference>
<dbReference type="Gene3D" id="1.10.418.10">
    <property type="entry name" value="Calponin-like domain"/>
    <property type="match status" value="1"/>
</dbReference>
<dbReference type="Proteomes" id="UP000192578">
    <property type="component" value="Unassembled WGS sequence"/>
</dbReference>
<dbReference type="Pfam" id="PF06294">
    <property type="entry name" value="CH_2"/>
    <property type="match status" value="1"/>
</dbReference>
<dbReference type="AlphaFoldDB" id="A0A1W0XAL0"/>
<evidence type="ECO:0000313" key="2">
    <source>
        <dbReference type="EMBL" id="OQV24565.1"/>
    </source>
</evidence>
<dbReference type="InterPro" id="IPR052634">
    <property type="entry name" value="Sperm_flagellar-bone_growth"/>
</dbReference>
<gene>
    <name evidence="2" type="ORF">BV898_01625</name>
</gene>
<evidence type="ECO:0000313" key="3">
    <source>
        <dbReference type="Proteomes" id="UP000192578"/>
    </source>
</evidence>
<dbReference type="OrthoDB" id="62528at2759"/>
<accession>A0A1W0XAL0</accession>
<dbReference type="PANTHER" id="PTHR14919:SF0">
    <property type="entry name" value="SPERM FLAGELLAR PROTEIN 2"/>
    <property type="match status" value="1"/>
</dbReference>